<dbReference type="RefSeq" id="WP_229591278.1">
    <property type="nucleotide sequence ID" value="NZ_AP024485.1"/>
</dbReference>
<dbReference type="EMBL" id="AP024485">
    <property type="protein sequence ID" value="BCS89300.1"/>
    <property type="molecule type" value="Genomic_DNA"/>
</dbReference>
<organism evidence="2 3">
    <name type="scientific">Pseudodesulfovibrio sediminis</name>
    <dbReference type="NCBI Taxonomy" id="2810563"/>
    <lineage>
        <taxon>Bacteria</taxon>
        <taxon>Pseudomonadati</taxon>
        <taxon>Thermodesulfobacteriota</taxon>
        <taxon>Desulfovibrionia</taxon>
        <taxon>Desulfovibrionales</taxon>
        <taxon>Desulfovibrionaceae</taxon>
    </lineage>
</organism>
<sequence length="143" mass="14948">MKKIAIPLILLATLLLCAAALAATWNLTALKAEAAKAVPDGKVMASSADEYGALVGVQAEGTNYQFTLSTDQDPQAPTVHPFSYKGHKAFFFEVGMPGSGGLMILLGNDKSLTILCMVGMDADEDPDMNALTAIADKMDLGAL</sequence>
<proteinExistence type="predicted"/>
<reference evidence="2" key="1">
    <citation type="journal article" date="2022" name="Arch. Microbiol.">
        <title>Pseudodesulfovibrio sediminis sp. nov., a mesophilic and neutrophilic sulfate-reducing bacterium isolated from sediment of a brackish lake.</title>
        <authorList>
            <person name="Takahashi A."/>
            <person name="Kojima H."/>
            <person name="Watanabe M."/>
            <person name="Fukui M."/>
        </authorList>
    </citation>
    <scope>NUCLEOTIDE SEQUENCE</scope>
    <source>
        <strain evidence="2">SF6</strain>
    </source>
</reference>
<evidence type="ECO:0000256" key="1">
    <source>
        <dbReference type="SAM" id="SignalP"/>
    </source>
</evidence>
<keyword evidence="3" id="KW-1185">Reference proteome</keyword>
<evidence type="ECO:0000313" key="3">
    <source>
        <dbReference type="Proteomes" id="UP001053296"/>
    </source>
</evidence>
<accession>A0ABM7P8E9</accession>
<keyword evidence="1" id="KW-0732">Signal</keyword>
<evidence type="ECO:0000313" key="2">
    <source>
        <dbReference type="EMBL" id="BCS89300.1"/>
    </source>
</evidence>
<protein>
    <submittedName>
        <fullName evidence="2">Uncharacterized protein</fullName>
    </submittedName>
</protein>
<name>A0ABM7P8E9_9BACT</name>
<gene>
    <name evidence="2" type="ORF">PSDVSF_25420</name>
</gene>
<feature type="chain" id="PRO_5047119019" evidence="1">
    <location>
        <begin position="23"/>
        <end position="143"/>
    </location>
</feature>
<feature type="signal peptide" evidence="1">
    <location>
        <begin position="1"/>
        <end position="22"/>
    </location>
</feature>
<dbReference type="Proteomes" id="UP001053296">
    <property type="component" value="Chromosome"/>
</dbReference>